<evidence type="ECO:0000313" key="4">
    <source>
        <dbReference type="RefSeq" id="XP_031574132.1"/>
    </source>
</evidence>
<dbReference type="CDD" id="cd23802">
    <property type="entry name" value="UBCc_UBE2Q"/>
    <property type="match status" value="1"/>
</dbReference>
<dbReference type="Gene3D" id="3.10.110.10">
    <property type="entry name" value="Ubiquitin Conjugating Enzyme"/>
    <property type="match status" value="1"/>
</dbReference>
<proteinExistence type="predicted"/>
<dbReference type="PROSITE" id="PS50127">
    <property type="entry name" value="UBC_2"/>
    <property type="match status" value="1"/>
</dbReference>
<sequence length="379" mass="43264">MSRFQELKKEISVLEKTFGPEHEFFRVSSNGLDELICRFVCPSTNIEHVIHCNISESYPDLAPMWFSESEDPAINQVVESFSNNGVNCSGPKQLLRATQQLITDLFKSQNLPLPPNIENLSSIQLIQDEINRTEPMDEDESEDEGLEEDNDENSEDSDNYEMEDEEEVDDKKEEHEIGAENFAVLERLRLSRREDHLKGSVCGSVQATDRLMKELRDVYRSDSYKSGNYSVQLNDDNLYDWSIKIMRVDPESTLHKDMIQLKKQEGLDHIHLNLSFTDKFPFDPPFARVCYPIISAGYVLSGGAICMELLTPQGWSSAYTIEAVIVQITATLVKGKARINFQDSKKPGVYSLVRAQQSFKSLVQIHEKNGWYTPPKHEG</sequence>
<dbReference type="FunCoup" id="A0A6P8J3B0">
    <property type="interactions" value="3846"/>
</dbReference>
<dbReference type="Pfam" id="PF00179">
    <property type="entry name" value="UQ_con"/>
    <property type="match status" value="1"/>
</dbReference>
<dbReference type="PANTHER" id="PTHR24067">
    <property type="entry name" value="UBIQUITIN-CONJUGATING ENZYME E2"/>
    <property type="match status" value="1"/>
</dbReference>
<dbReference type="SUPFAM" id="SSF54495">
    <property type="entry name" value="UBC-like"/>
    <property type="match status" value="1"/>
</dbReference>
<feature type="compositionally biased region" description="Acidic residues" evidence="1">
    <location>
        <begin position="136"/>
        <end position="168"/>
    </location>
</feature>
<reference evidence="4" key="1">
    <citation type="submission" date="2025-08" db="UniProtKB">
        <authorList>
            <consortium name="RefSeq"/>
        </authorList>
    </citation>
    <scope>IDENTIFICATION</scope>
    <source>
        <tissue evidence="4">Tentacle</tissue>
    </source>
</reference>
<dbReference type="KEGG" id="aten:116307938"/>
<dbReference type="GeneID" id="116307938"/>
<dbReference type="RefSeq" id="XP_031574132.1">
    <property type="nucleotide sequence ID" value="XM_031718272.1"/>
</dbReference>
<dbReference type="InterPro" id="IPR016135">
    <property type="entry name" value="UBQ-conjugating_enzyme/RWD"/>
</dbReference>
<evidence type="ECO:0000256" key="1">
    <source>
        <dbReference type="SAM" id="MobiDB-lite"/>
    </source>
</evidence>
<evidence type="ECO:0000313" key="3">
    <source>
        <dbReference type="Proteomes" id="UP000515163"/>
    </source>
</evidence>
<name>A0A6P8J3B0_ACTTE</name>
<gene>
    <name evidence="4" type="primary">LOC116307938</name>
</gene>
<dbReference type="SMART" id="SM00212">
    <property type="entry name" value="UBCc"/>
    <property type="match status" value="1"/>
</dbReference>
<evidence type="ECO:0000259" key="2">
    <source>
        <dbReference type="PROSITE" id="PS50127"/>
    </source>
</evidence>
<feature type="region of interest" description="Disordered" evidence="1">
    <location>
        <begin position="133"/>
        <end position="177"/>
    </location>
</feature>
<dbReference type="OrthoDB" id="109543at2759"/>
<protein>
    <submittedName>
        <fullName evidence="4">Ubiquitin-conjugating enzyme E2 Q2-like</fullName>
    </submittedName>
</protein>
<organism evidence="3 4">
    <name type="scientific">Actinia tenebrosa</name>
    <name type="common">Australian red waratah sea anemone</name>
    <dbReference type="NCBI Taxonomy" id="6105"/>
    <lineage>
        <taxon>Eukaryota</taxon>
        <taxon>Metazoa</taxon>
        <taxon>Cnidaria</taxon>
        <taxon>Anthozoa</taxon>
        <taxon>Hexacorallia</taxon>
        <taxon>Actiniaria</taxon>
        <taxon>Actiniidae</taxon>
        <taxon>Actinia</taxon>
    </lineage>
</organism>
<feature type="domain" description="UBC core" evidence="2">
    <location>
        <begin position="206"/>
        <end position="372"/>
    </location>
</feature>
<dbReference type="InterPro" id="IPR050113">
    <property type="entry name" value="Ub_conjugating_enzyme"/>
</dbReference>
<dbReference type="InParanoid" id="A0A6P8J3B0"/>
<dbReference type="InterPro" id="IPR000608">
    <property type="entry name" value="UBC"/>
</dbReference>
<dbReference type="Proteomes" id="UP000515163">
    <property type="component" value="Unplaced"/>
</dbReference>
<keyword evidence="3" id="KW-1185">Reference proteome</keyword>
<accession>A0A6P8J3B0</accession>
<dbReference type="AlphaFoldDB" id="A0A6P8J3B0"/>